<gene>
    <name evidence="1" type="ORF">V6N11_010705</name>
</gene>
<dbReference type="Proteomes" id="UP001396334">
    <property type="component" value="Unassembled WGS sequence"/>
</dbReference>
<name>A0ABR2S627_9ROSI</name>
<evidence type="ECO:0000313" key="2">
    <source>
        <dbReference type="Proteomes" id="UP001396334"/>
    </source>
</evidence>
<dbReference type="EMBL" id="JBBPBN010000016">
    <property type="protein sequence ID" value="KAK9020688.1"/>
    <property type="molecule type" value="Genomic_DNA"/>
</dbReference>
<proteinExistence type="predicted"/>
<comment type="caution">
    <text evidence="1">The sequence shown here is derived from an EMBL/GenBank/DDBJ whole genome shotgun (WGS) entry which is preliminary data.</text>
</comment>
<accession>A0ABR2S627</accession>
<sequence length="360" mass="40105">MENKRISGCFQKDLKSCSAALVDEWTAPTAKHRRSSSEFGLIKGDGWLKEFEGWRFKVNNGGYYADGSGYWVPDQIPSIIPKMLQPFGHYENCGKFWGYDYLSRTNHDSFDAFTSGLYTHFKWGLYCVYGSLLWWKSYPISVESLVACHDLLLLDDLIIWFCMSLLPLSFCYDSKVGEVDAGAFSSMKKDWGGLVLPVGHAPLTTTAVCVIGETSLFLMGCGRVFTENILVVCSMICIKAMSCSITVEISLSTRLEIFRVSDVLGGKVGVDFGLGKQLRSSGILHPALCTRFFPSLVFLYEGIYKALIDFGGINRATPFMFGLSEIPCVPQEGPPTPESCTELHEMAKADDRIEDHPRKA</sequence>
<protein>
    <submittedName>
        <fullName evidence="1">Uncharacterized protein</fullName>
    </submittedName>
</protein>
<keyword evidence="2" id="KW-1185">Reference proteome</keyword>
<evidence type="ECO:0000313" key="1">
    <source>
        <dbReference type="EMBL" id="KAK9020688.1"/>
    </source>
</evidence>
<reference evidence="1 2" key="1">
    <citation type="journal article" date="2024" name="G3 (Bethesda)">
        <title>Genome assembly of Hibiscus sabdariffa L. provides insights into metabolisms of medicinal natural products.</title>
        <authorList>
            <person name="Kim T."/>
        </authorList>
    </citation>
    <scope>NUCLEOTIDE SEQUENCE [LARGE SCALE GENOMIC DNA]</scope>
    <source>
        <strain evidence="1">TK-2024</strain>
        <tissue evidence="1">Old leaves</tissue>
    </source>
</reference>
<organism evidence="1 2">
    <name type="scientific">Hibiscus sabdariffa</name>
    <name type="common">roselle</name>
    <dbReference type="NCBI Taxonomy" id="183260"/>
    <lineage>
        <taxon>Eukaryota</taxon>
        <taxon>Viridiplantae</taxon>
        <taxon>Streptophyta</taxon>
        <taxon>Embryophyta</taxon>
        <taxon>Tracheophyta</taxon>
        <taxon>Spermatophyta</taxon>
        <taxon>Magnoliopsida</taxon>
        <taxon>eudicotyledons</taxon>
        <taxon>Gunneridae</taxon>
        <taxon>Pentapetalae</taxon>
        <taxon>rosids</taxon>
        <taxon>malvids</taxon>
        <taxon>Malvales</taxon>
        <taxon>Malvaceae</taxon>
        <taxon>Malvoideae</taxon>
        <taxon>Hibiscus</taxon>
    </lineage>
</organism>